<dbReference type="RefSeq" id="WP_190131826.1">
    <property type="nucleotide sequence ID" value="NZ_BNBD01000011.1"/>
</dbReference>
<comment type="caution">
    <text evidence="1">The sequence shown here is derived from an EMBL/GenBank/DDBJ whole genome shotgun (WGS) entry which is preliminary data.</text>
</comment>
<evidence type="ECO:0000313" key="2">
    <source>
        <dbReference type="Proteomes" id="UP000638313"/>
    </source>
</evidence>
<reference evidence="1" key="2">
    <citation type="submission" date="2020-09" db="EMBL/GenBank/DDBJ databases">
        <authorList>
            <person name="Sun Q."/>
            <person name="Ohkuma M."/>
        </authorList>
    </citation>
    <scope>NUCLEOTIDE SEQUENCE</scope>
    <source>
        <strain evidence="1">JCM 4059</strain>
    </source>
</reference>
<accession>A0A919B6E5</accession>
<dbReference type="AlphaFoldDB" id="A0A919B6E5"/>
<evidence type="ECO:0000313" key="1">
    <source>
        <dbReference type="EMBL" id="GHF61459.1"/>
    </source>
</evidence>
<dbReference type="Proteomes" id="UP000638313">
    <property type="component" value="Unassembled WGS sequence"/>
</dbReference>
<reference evidence="1" key="1">
    <citation type="journal article" date="2014" name="Int. J. Syst. Evol. Microbiol.">
        <title>Complete genome sequence of Corynebacterium casei LMG S-19264T (=DSM 44701T), isolated from a smear-ripened cheese.</title>
        <authorList>
            <consortium name="US DOE Joint Genome Institute (JGI-PGF)"/>
            <person name="Walter F."/>
            <person name="Albersmeier A."/>
            <person name="Kalinowski J."/>
            <person name="Ruckert C."/>
        </authorList>
    </citation>
    <scope>NUCLEOTIDE SEQUENCE</scope>
    <source>
        <strain evidence="1">JCM 4059</strain>
    </source>
</reference>
<protein>
    <submittedName>
        <fullName evidence="1">Uncharacterized protein</fullName>
    </submittedName>
</protein>
<proteinExistence type="predicted"/>
<keyword evidence="2" id="KW-1185">Reference proteome</keyword>
<name>A0A919B6E5_9ACTN</name>
<dbReference type="EMBL" id="BNBD01000011">
    <property type="protein sequence ID" value="GHF61459.1"/>
    <property type="molecule type" value="Genomic_DNA"/>
</dbReference>
<gene>
    <name evidence="1" type="ORF">GCM10010218_48750</name>
</gene>
<sequence length="87" mass="9485">MEFLRTHSVRILAALAALVPLLVARWPGIDWYGLAAVVAALLGAGEMAQRVEDSKTSEALHKTSPYDELAAIHMQLAQRESESTLAR</sequence>
<organism evidence="1 2">
    <name type="scientific">Streptomyces mashuensis</name>
    <dbReference type="NCBI Taxonomy" id="33904"/>
    <lineage>
        <taxon>Bacteria</taxon>
        <taxon>Bacillati</taxon>
        <taxon>Actinomycetota</taxon>
        <taxon>Actinomycetes</taxon>
        <taxon>Kitasatosporales</taxon>
        <taxon>Streptomycetaceae</taxon>
        <taxon>Streptomyces</taxon>
    </lineage>
</organism>